<dbReference type="SUPFAM" id="SSF47819">
    <property type="entry name" value="HRDC-like"/>
    <property type="match status" value="2"/>
</dbReference>
<evidence type="ECO:0000259" key="15">
    <source>
        <dbReference type="PROSITE" id="PS50967"/>
    </source>
</evidence>
<dbReference type="GO" id="GO:0003677">
    <property type="term" value="F:DNA binding"/>
    <property type="evidence" value="ECO:0007669"/>
    <property type="project" value="UniProtKB-KW"/>
</dbReference>
<dbReference type="GO" id="GO:0016787">
    <property type="term" value="F:hydrolase activity"/>
    <property type="evidence" value="ECO:0007669"/>
    <property type="project" value="UniProtKB-KW"/>
</dbReference>
<dbReference type="InterPro" id="IPR004589">
    <property type="entry name" value="DNA_helicase_ATP-dep_RecQ"/>
</dbReference>
<dbReference type="Proteomes" id="UP000582837">
    <property type="component" value="Unassembled WGS sequence"/>
</dbReference>
<evidence type="ECO:0000256" key="5">
    <source>
        <dbReference type="ARBA" id="ARBA00022801"/>
    </source>
</evidence>
<keyword evidence="3" id="KW-0479">Metal-binding</keyword>
<dbReference type="InterPro" id="IPR011545">
    <property type="entry name" value="DEAD/DEAH_box_helicase_dom"/>
</dbReference>
<evidence type="ECO:0000313" key="19">
    <source>
        <dbReference type="Proteomes" id="UP000582837"/>
    </source>
</evidence>
<name>A0A841GVX0_9BACT</name>
<dbReference type="EC" id="5.6.2.4" evidence="11"/>
<dbReference type="Gene3D" id="3.40.50.300">
    <property type="entry name" value="P-loop containing nucleotide triphosphate hydrolases"/>
    <property type="match status" value="2"/>
</dbReference>
<accession>A0A841GVX0</accession>
<keyword evidence="19" id="KW-1185">Reference proteome</keyword>
<dbReference type="Pfam" id="PF00271">
    <property type="entry name" value="Helicase_C"/>
    <property type="match status" value="1"/>
</dbReference>
<dbReference type="SUPFAM" id="SSF52540">
    <property type="entry name" value="P-loop containing nucleoside triphosphate hydrolases"/>
    <property type="match status" value="1"/>
</dbReference>
<feature type="domain" description="Helicase ATP-binding" evidence="16">
    <location>
        <begin position="1"/>
        <end position="141"/>
    </location>
</feature>
<dbReference type="GO" id="GO:0009378">
    <property type="term" value="F:four-way junction helicase activity"/>
    <property type="evidence" value="ECO:0007669"/>
    <property type="project" value="TreeGrafter"/>
</dbReference>
<dbReference type="GO" id="GO:0030894">
    <property type="term" value="C:replisome"/>
    <property type="evidence" value="ECO:0007669"/>
    <property type="project" value="TreeGrafter"/>
</dbReference>
<dbReference type="InterPro" id="IPR001650">
    <property type="entry name" value="Helicase_C-like"/>
</dbReference>
<dbReference type="InterPro" id="IPR036388">
    <property type="entry name" value="WH-like_DNA-bd_sf"/>
</dbReference>
<comment type="caution">
    <text evidence="18">The sequence shown here is derived from an EMBL/GenBank/DDBJ whole genome shotgun (WGS) entry which is preliminary data.</text>
</comment>
<evidence type="ECO:0000256" key="6">
    <source>
        <dbReference type="ARBA" id="ARBA00022806"/>
    </source>
</evidence>
<evidence type="ECO:0000256" key="9">
    <source>
        <dbReference type="ARBA" id="ARBA00023235"/>
    </source>
</evidence>
<proteinExistence type="inferred from homology"/>
<evidence type="ECO:0000256" key="13">
    <source>
        <dbReference type="ARBA" id="ARBA00044550"/>
    </source>
</evidence>
<evidence type="ECO:0000256" key="1">
    <source>
        <dbReference type="ARBA" id="ARBA00001946"/>
    </source>
</evidence>
<protein>
    <recommendedName>
        <fullName evidence="12">ATP-dependent DNA helicase RecQ</fullName>
        <ecNumber evidence="11">5.6.2.4</ecNumber>
    </recommendedName>
    <alternativeName>
        <fullName evidence="13">DNA 3'-5' helicase RecQ</fullName>
    </alternativeName>
</protein>
<organism evidence="18 19">
    <name type="scientific">Longimicrobium terrae</name>
    <dbReference type="NCBI Taxonomy" id="1639882"/>
    <lineage>
        <taxon>Bacteria</taxon>
        <taxon>Pseudomonadati</taxon>
        <taxon>Gemmatimonadota</taxon>
        <taxon>Longimicrobiia</taxon>
        <taxon>Longimicrobiales</taxon>
        <taxon>Longimicrobiaceae</taxon>
        <taxon>Longimicrobium</taxon>
    </lineage>
</organism>
<evidence type="ECO:0000259" key="16">
    <source>
        <dbReference type="PROSITE" id="PS51192"/>
    </source>
</evidence>
<evidence type="ECO:0000256" key="3">
    <source>
        <dbReference type="ARBA" id="ARBA00022723"/>
    </source>
</evidence>
<dbReference type="PROSITE" id="PS51194">
    <property type="entry name" value="HELICASE_CTER"/>
    <property type="match status" value="1"/>
</dbReference>
<dbReference type="GO" id="GO:0046872">
    <property type="term" value="F:metal ion binding"/>
    <property type="evidence" value="ECO:0007669"/>
    <property type="project" value="UniProtKB-KW"/>
</dbReference>
<dbReference type="InterPro" id="IPR010997">
    <property type="entry name" value="HRDC-like_sf"/>
</dbReference>
<dbReference type="AlphaFoldDB" id="A0A841GVX0"/>
<feature type="domain" description="Helicase C-terminal" evidence="17">
    <location>
        <begin position="164"/>
        <end position="311"/>
    </location>
</feature>
<dbReference type="GO" id="GO:0043138">
    <property type="term" value="F:3'-5' DNA helicase activity"/>
    <property type="evidence" value="ECO:0007669"/>
    <property type="project" value="UniProtKB-EC"/>
</dbReference>
<dbReference type="InterPro" id="IPR032284">
    <property type="entry name" value="RecQ_Zn-bd"/>
</dbReference>
<dbReference type="Gene3D" id="1.10.150.80">
    <property type="entry name" value="HRDC domain"/>
    <property type="match status" value="1"/>
</dbReference>
<dbReference type="Pfam" id="PF16124">
    <property type="entry name" value="RecQ_Zn_bind"/>
    <property type="match status" value="1"/>
</dbReference>
<feature type="domain" description="HRDC" evidence="15">
    <location>
        <begin position="637"/>
        <end position="712"/>
    </location>
</feature>
<dbReference type="PANTHER" id="PTHR13710">
    <property type="entry name" value="DNA HELICASE RECQ FAMILY MEMBER"/>
    <property type="match status" value="1"/>
</dbReference>
<feature type="domain" description="HRDC" evidence="15">
    <location>
        <begin position="533"/>
        <end position="613"/>
    </location>
</feature>
<dbReference type="PROSITE" id="PS50967">
    <property type="entry name" value="HRDC"/>
    <property type="match status" value="2"/>
</dbReference>
<dbReference type="Pfam" id="PF00570">
    <property type="entry name" value="HRDC"/>
    <property type="match status" value="2"/>
</dbReference>
<comment type="catalytic activity">
    <reaction evidence="10">
        <text>Couples ATP hydrolysis with the unwinding of duplex DNA by translocating in the 3'-5' direction.</text>
        <dbReference type="EC" id="5.6.2.4"/>
    </reaction>
</comment>
<feature type="region of interest" description="Disordered" evidence="14">
    <location>
        <begin position="614"/>
        <end position="641"/>
    </location>
</feature>
<reference evidence="18 19" key="1">
    <citation type="submission" date="2020-08" db="EMBL/GenBank/DDBJ databases">
        <title>Genomic Encyclopedia of Type Strains, Phase IV (KMG-IV): sequencing the most valuable type-strain genomes for metagenomic binning, comparative biology and taxonomic classification.</title>
        <authorList>
            <person name="Goeker M."/>
        </authorList>
    </citation>
    <scope>NUCLEOTIDE SEQUENCE [LARGE SCALE GENOMIC DNA]</scope>
    <source>
        <strain evidence="18 19">DSM 29007</strain>
    </source>
</reference>
<evidence type="ECO:0000256" key="14">
    <source>
        <dbReference type="SAM" id="MobiDB-lite"/>
    </source>
</evidence>
<dbReference type="InterPro" id="IPR027417">
    <property type="entry name" value="P-loop_NTPase"/>
</dbReference>
<dbReference type="GO" id="GO:0006310">
    <property type="term" value="P:DNA recombination"/>
    <property type="evidence" value="ECO:0007669"/>
    <property type="project" value="InterPro"/>
</dbReference>
<dbReference type="SMART" id="SM00490">
    <property type="entry name" value="HELICc"/>
    <property type="match status" value="1"/>
</dbReference>
<dbReference type="GO" id="GO:0043590">
    <property type="term" value="C:bacterial nucleoid"/>
    <property type="evidence" value="ECO:0007669"/>
    <property type="project" value="TreeGrafter"/>
</dbReference>
<dbReference type="InterPro" id="IPR044876">
    <property type="entry name" value="HRDC_dom_sf"/>
</dbReference>
<dbReference type="CDD" id="cd17920">
    <property type="entry name" value="DEXHc_RecQ"/>
    <property type="match status" value="1"/>
</dbReference>
<evidence type="ECO:0000256" key="4">
    <source>
        <dbReference type="ARBA" id="ARBA00022741"/>
    </source>
</evidence>
<evidence type="ECO:0000259" key="17">
    <source>
        <dbReference type="PROSITE" id="PS51194"/>
    </source>
</evidence>
<dbReference type="GO" id="GO:0006281">
    <property type="term" value="P:DNA repair"/>
    <property type="evidence" value="ECO:0007669"/>
    <property type="project" value="TreeGrafter"/>
</dbReference>
<sequence>MILPGVTLVVSPLISLMKDQVDGLEAAGVPATFVNSTLGAGEMAARMDAAERGEIKLLYVAPERFDAEGFRRRLQRLPVSLLAVDEAHCVSEWGHDFRPSYLRLGQVRELLGGPPVAALTATATPEVRDDIVRQLRLADPAVLVTGFDRRNLHWHVLQAKNDSEKDRLVLRLLKGREGSAIIYASTRKAVDALTALLNGVGTPTVGYHAGLPDRDRKRIQDEFMKGTTRVVVATNAFGMGIDKPDVRIVVHYNLPGNLEAYYQEAGRAGRDGGESDCVLLHAFKDKFTHEYFINSAHPPRSTVESAMKALRERSDSEGLYSLPIADLGRTVPGIDDDRQAASAARVLEQFGLIRQTYGGGPQPVRVRLLARPERISRELQDAPEELQFLRGLWRAARGEAIYRGVELDWRSLDGAAGGRGRAVPLLDALQDLGMVEWQALSGEGTWVLDRTTPVNRLAIDWRGLEMRKRNDLGKLKQMQNYAYTDGCRRGFVLRYFGDPAAMNRCGACDNCLGSSPAGSAVAGESELPGKGKLSRAVRVTEALRSLRRELGSREGIPEGMIMDDAVLDRLTEERPRTPEALLSVDGVGRALADRHGGAILRAVAQALDMYREPAAAPKAARRAKGEPPSTEGAAPPTPAQRQVYNQLRELRTRLAKEAELPAYCVFADRTLVEIAKRHPRTSSEMLGVPGVGPAKMDKYGEAFLEILRAQAE</sequence>
<dbReference type="EMBL" id="JACHIA010000003">
    <property type="protein sequence ID" value="MBB6070008.1"/>
    <property type="molecule type" value="Genomic_DNA"/>
</dbReference>
<keyword evidence="6 18" id="KW-0347">Helicase</keyword>
<evidence type="ECO:0000256" key="12">
    <source>
        <dbReference type="ARBA" id="ARBA00044535"/>
    </source>
</evidence>
<dbReference type="NCBIfam" id="TIGR00614">
    <property type="entry name" value="recQ_fam"/>
    <property type="match status" value="1"/>
</dbReference>
<evidence type="ECO:0000256" key="8">
    <source>
        <dbReference type="ARBA" id="ARBA00023125"/>
    </source>
</evidence>
<evidence type="ECO:0000313" key="18">
    <source>
        <dbReference type="EMBL" id="MBB6070008.1"/>
    </source>
</evidence>
<evidence type="ECO:0000256" key="7">
    <source>
        <dbReference type="ARBA" id="ARBA00022840"/>
    </source>
</evidence>
<dbReference type="InterPro" id="IPR002121">
    <property type="entry name" value="HRDC_dom"/>
</dbReference>
<dbReference type="InterPro" id="IPR014001">
    <property type="entry name" value="Helicase_ATP-bd"/>
</dbReference>
<keyword evidence="9" id="KW-0413">Isomerase</keyword>
<dbReference type="Gene3D" id="1.10.10.10">
    <property type="entry name" value="Winged helix-like DNA-binding domain superfamily/Winged helix DNA-binding domain"/>
    <property type="match status" value="1"/>
</dbReference>
<keyword evidence="4" id="KW-0547">Nucleotide-binding</keyword>
<dbReference type="Pfam" id="PF00270">
    <property type="entry name" value="DEAD"/>
    <property type="match status" value="1"/>
</dbReference>
<dbReference type="GO" id="GO:0005524">
    <property type="term" value="F:ATP binding"/>
    <property type="evidence" value="ECO:0007669"/>
    <property type="project" value="UniProtKB-KW"/>
</dbReference>
<dbReference type="PROSITE" id="PS51192">
    <property type="entry name" value="HELICASE_ATP_BIND_1"/>
    <property type="match status" value="1"/>
</dbReference>
<keyword evidence="5 18" id="KW-0378">Hydrolase</keyword>
<keyword evidence="7" id="KW-0067">ATP-binding</keyword>
<comment type="cofactor">
    <cofactor evidence="1">
        <name>Mg(2+)</name>
        <dbReference type="ChEBI" id="CHEBI:18420"/>
    </cofactor>
</comment>
<dbReference type="PANTHER" id="PTHR13710:SF105">
    <property type="entry name" value="ATP-DEPENDENT DNA HELICASE Q1"/>
    <property type="match status" value="1"/>
</dbReference>
<keyword evidence="8" id="KW-0238">DNA-binding</keyword>
<gene>
    <name evidence="18" type="ORF">HNQ61_001625</name>
</gene>
<comment type="similarity">
    <text evidence="2">Belongs to the helicase family. RecQ subfamily.</text>
</comment>
<dbReference type="SMART" id="SM00341">
    <property type="entry name" value="HRDC"/>
    <property type="match status" value="2"/>
</dbReference>
<dbReference type="GO" id="GO:0005737">
    <property type="term" value="C:cytoplasm"/>
    <property type="evidence" value="ECO:0007669"/>
    <property type="project" value="TreeGrafter"/>
</dbReference>
<evidence type="ECO:0000256" key="11">
    <source>
        <dbReference type="ARBA" id="ARBA00034808"/>
    </source>
</evidence>
<evidence type="ECO:0000256" key="2">
    <source>
        <dbReference type="ARBA" id="ARBA00005446"/>
    </source>
</evidence>
<evidence type="ECO:0000256" key="10">
    <source>
        <dbReference type="ARBA" id="ARBA00034617"/>
    </source>
</evidence>